<feature type="transmembrane region" description="Helical" evidence="1">
    <location>
        <begin position="163"/>
        <end position="186"/>
    </location>
</feature>
<dbReference type="EMBL" id="JAEPQZ010000002">
    <property type="protein sequence ID" value="KAG2184382.1"/>
    <property type="molecule type" value="Genomic_DNA"/>
</dbReference>
<proteinExistence type="predicted"/>
<protein>
    <submittedName>
        <fullName evidence="2">Uncharacterized protein</fullName>
    </submittedName>
</protein>
<feature type="transmembrane region" description="Helical" evidence="1">
    <location>
        <begin position="15"/>
        <end position="35"/>
    </location>
</feature>
<gene>
    <name evidence="2" type="ORF">INT43_000291</name>
</gene>
<keyword evidence="1" id="KW-0812">Transmembrane</keyword>
<evidence type="ECO:0000256" key="1">
    <source>
        <dbReference type="SAM" id="Phobius"/>
    </source>
</evidence>
<dbReference type="AlphaFoldDB" id="A0A8H7Q1V1"/>
<feature type="transmembrane region" description="Helical" evidence="1">
    <location>
        <begin position="91"/>
        <end position="114"/>
    </location>
</feature>
<comment type="caution">
    <text evidence="2">The sequence shown here is derived from an EMBL/GenBank/DDBJ whole genome shotgun (WGS) entry which is preliminary data.</text>
</comment>
<keyword evidence="1" id="KW-0472">Membrane</keyword>
<dbReference type="OrthoDB" id="2244769at2759"/>
<dbReference type="Proteomes" id="UP000654370">
    <property type="component" value="Unassembled WGS sequence"/>
</dbReference>
<accession>A0A8H7Q1V1</accession>
<name>A0A8H7Q1V1_MORIS</name>
<keyword evidence="1" id="KW-1133">Transmembrane helix</keyword>
<organism evidence="2 3">
    <name type="scientific">Mortierella isabellina</name>
    <name type="common">Filamentous fungus</name>
    <name type="synonym">Umbelopsis isabellina</name>
    <dbReference type="NCBI Taxonomy" id="91625"/>
    <lineage>
        <taxon>Eukaryota</taxon>
        <taxon>Fungi</taxon>
        <taxon>Fungi incertae sedis</taxon>
        <taxon>Mucoromycota</taxon>
        <taxon>Mucoromycotina</taxon>
        <taxon>Umbelopsidomycetes</taxon>
        <taxon>Umbelopsidales</taxon>
        <taxon>Umbelopsidaceae</taxon>
        <taxon>Umbelopsis</taxon>
    </lineage>
</organism>
<keyword evidence="3" id="KW-1185">Reference proteome</keyword>
<evidence type="ECO:0000313" key="3">
    <source>
        <dbReference type="Proteomes" id="UP000654370"/>
    </source>
</evidence>
<reference evidence="2" key="1">
    <citation type="submission" date="2020-12" db="EMBL/GenBank/DDBJ databases">
        <title>Metabolic potential, ecology and presence of endohyphal bacteria is reflected in genomic diversity of Mucoromycotina.</title>
        <authorList>
            <person name="Muszewska A."/>
            <person name="Okrasinska A."/>
            <person name="Steczkiewicz K."/>
            <person name="Drgas O."/>
            <person name="Orlowska M."/>
            <person name="Perlinska-Lenart U."/>
            <person name="Aleksandrzak-Piekarczyk T."/>
            <person name="Szatraj K."/>
            <person name="Zielenkiewicz U."/>
            <person name="Pilsyk S."/>
            <person name="Malc E."/>
            <person name="Mieczkowski P."/>
            <person name="Kruszewska J.S."/>
            <person name="Biernat P."/>
            <person name="Pawlowska J."/>
        </authorList>
    </citation>
    <scope>NUCLEOTIDE SEQUENCE</scope>
    <source>
        <strain evidence="2">WA0000067209</strain>
    </source>
</reference>
<evidence type="ECO:0000313" key="2">
    <source>
        <dbReference type="EMBL" id="KAG2184382.1"/>
    </source>
</evidence>
<sequence length="252" mass="28331">MPNKCCCIFPLRGGVITVGLLIAAASVALLIATFVHKNPMIIHLEIVNPVLPWVYIAVTGKTQCLNSMFRFHFGKSHTHYRFLPLKLLEPWLLFWLFFVIVTIWQAVDFVLAIVNRGRTTDACEQANPAGNATTGGNSTTPGFLGVSVGDTYGLSNCSQAVEVGLIAIAVLLFVGTLFMIYFGTVINSYCRRLRERQLGHRLRDHSDWDESVMDLTNAYREDARNAPRYQMTPLNQKKTSKFKFPKINFGRK</sequence>